<protein>
    <recommendedName>
        <fullName evidence="2">J domain-containing protein</fullName>
    </recommendedName>
</protein>
<keyword evidence="1" id="KW-0472">Membrane</keyword>
<feature type="transmembrane region" description="Helical" evidence="1">
    <location>
        <begin position="176"/>
        <end position="193"/>
    </location>
</feature>
<dbReference type="SUPFAM" id="SSF46565">
    <property type="entry name" value="Chaperone J-domain"/>
    <property type="match status" value="1"/>
</dbReference>
<dbReference type="PANTHER" id="PTHR44873">
    <property type="entry name" value="DNAJ HOMOLOG SUBFAMILY C MEMBER 30, MITOCHONDRIAL"/>
    <property type="match status" value="1"/>
</dbReference>
<name>A0A4Y2N3H5_ARAVE</name>
<dbReference type="InterPro" id="IPR001623">
    <property type="entry name" value="DnaJ_domain"/>
</dbReference>
<dbReference type="EMBL" id="BGPR01008352">
    <property type="protein sequence ID" value="GBN33229.1"/>
    <property type="molecule type" value="Genomic_DNA"/>
</dbReference>
<gene>
    <name evidence="3" type="ORF">AVEN_165835_1</name>
</gene>
<accession>A0A4Y2N3H5</accession>
<proteinExistence type="predicted"/>
<dbReference type="InterPro" id="IPR018253">
    <property type="entry name" value="DnaJ_domain_CS"/>
</dbReference>
<evidence type="ECO:0000259" key="2">
    <source>
        <dbReference type="PROSITE" id="PS50076"/>
    </source>
</evidence>
<dbReference type="Pfam" id="PF00226">
    <property type="entry name" value="DnaJ"/>
    <property type="match status" value="1"/>
</dbReference>
<comment type="caution">
    <text evidence="3">The sequence shown here is derived from an EMBL/GenBank/DDBJ whole genome shotgun (WGS) entry which is preliminary data.</text>
</comment>
<dbReference type="InterPro" id="IPR036869">
    <property type="entry name" value="J_dom_sf"/>
</dbReference>
<dbReference type="PRINTS" id="PR00625">
    <property type="entry name" value="JDOMAIN"/>
</dbReference>
<dbReference type="PANTHER" id="PTHR44873:SF1">
    <property type="entry name" value="DNAJ HOMOLOG SUBFAMILY C MEMBER 30, MITOCHONDRIAL"/>
    <property type="match status" value="1"/>
</dbReference>
<keyword evidence="1" id="KW-0812">Transmembrane</keyword>
<dbReference type="Gene3D" id="1.10.287.110">
    <property type="entry name" value="DnaJ domain"/>
    <property type="match status" value="1"/>
</dbReference>
<organism evidence="3 4">
    <name type="scientific">Araneus ventricosus</name>
    <name type="common">Orbweaver spider</name>
    <name type="synonym">Epeira ventricosa</name>
    <dbReference type="NCBI Taxonomy" id="182803"/>
    <lineage>
        <taxon>Eukaryota</taxon>
        <taxon>Metazoa</taxon>
        <taxon>Ecdysozoa</taxon>
        <taxon>Arthropoda</taxon>
        <taxon>Chelicerata</taxon>
        <taxon>Arachnida</taxon>
        <taxon>Araneae</taxon>
        <taxon>Araneomorphae</taxon>
        <taxon>Entelegynae</taxon>
        <taxon>Araneoidea</taxon>
        <taxon>Araneidae</taxon>
        <taxon>Araneus</taxon>
    </lineage>
</organism>
<keyword evidence="4" id="KW-1185">Reference proteome</keyword>
<dbReference type="OrthoDB" id="291007at2759"/>
<dbReference type="InterPro" id="IPR053025">
    <property type="entry name" value="Mito_ATP_Synthase-Asso"/>
</dbReference>
<feature type="domain" description="J" evidence="2">
    <location>
        <begin position="37"/>
        <end position="102"/>
    </location>
</feature>
<reference evidence="3 4" key="1">
    <citation type="journal article" date="2019" name="Sci. Rep.">
        <title>Orb-weaving spider Araneus ventricosus genome elucidates the spidroin gene catalogue.</title>
        <authorList>
            <person name="Kono N."/>
            <person name="Nakamura H."/>
            <person name="Ohtoshi R."/>
            <person name="Moran D.A.P."/>
            <person name="Shinohara A."/>
            <person name="Yoshida Y."/>
            <person name="Fujiwara M."/>
            <person name="Mori M."/>
            <person name="Tomita M."/>
            <person name="Arakawa K."/>
        </authorList>
    </citation>
    <scope>NUCLEOTIDE SEQUENCE [LARGE SCALE GENOMIC DNA]</scope>
</reference>
<dbReference type="Proteomes" id="UP000499080">
    <property type="component" value="Unassembled WGS sequence"/>
</dbReference>
<evidence type="ECO:0000256" key="1">
    <source>
        <dbReference type="SAM" id="Phobius"/>
    </source>
</evidence>
<dbReference type="CDD" id="cd06257">
    <property type="entry name" value="DnaJ"/>
    <property type="match status" value="1"/>
</dbReference>
<evidence type="ECO:0000313" key="3">
    <source>
        <dbReference type="EMBL" id="GBN33229.1"/>
    </source>
</evidence>
<keyword evidence="1" id="KW-1133">Transmembrane helix</keyword>
<sequence>MLVFRLGHRKFSYFSLPVRHLRCSLRYYSDEKPKDTNLYESLGVKSSATSAEIKKAYYDLSFKYHPDRNKDSVEASNKFRQVTEAYEVLGNYGLRKRYDKGLPLPNKRNTTKREPIVESPVQYQSFFDSRADSRKYKSQSQGIGIEEDMSDFGGGKNISERDKIMEEKFKRSTGQSYLIAIFFLILMAIVKFSKD</sequence>
<dbReference type="AlphaFoldDB" id="A0A4Y2N3H5"/>
<dbReference type="PROSITE" id="PS50076">
    <property type="entry name" value="DNAJ_2"/>
    <property type="match status" value="1"/>
</dbReference>
<evidence type="ECO:0000313" key="4">
    <source>
        <dbReference type="Proteomes" id="UP000499080"/>
    </source>
</evidence>
<dbReference type="SMART" id="SM00271">
    <property type="entry name" value="DnaJ"/>
    <property type="match status" value="1"/>
</dbReference>
<dbReference type="PROSITE" id="PS00636">
    <property type="entry name" value="DNAJ_1"/>
    <property type="match status" value="1"/>
</dbReference>